<dbReference type="CDD" id="cd19410">
    <property type="entry name" value="HK9-like_sensor"/>
    <property type="match status" value="1"/>
</dbReference>
<dbReference type="Proteomes" id="UP000054537">
    <property type="component" value="Unassembled WGS sequence"/>
</dbReference>
<dbReference type="SMART" id="SM00304">
    <property type="entry name" value="HAMP"/>
    <property type="match status" value="1"/>
</dbReference>
<keyword evidence="9" id="KW-0067">ATP-binding</keyword>
<dbReference type="GO" id="GO:0005524">
    <property type="term" value="F:ATP binding"/>
    <property type="evidence" value="ECO:0007669"/>
    <property type="project" value="UniProtKB-KW"/>
</dbReference>
<evidence type="ECO:0000256" key="5">
    <source>
        <dbReference type="ARBA" id="ARBA00022679"/>
    </source>
</evidence>
<dbReference type="SUPFAM" id="SSF55874">
    <property type="entry name" value="ATPase domain of HSP90 chaperone/DNA topoisomerase II/histidine kinase"/>
    <property type="match status" value="1"/>
</dbReference>
<keyword evidence="4" id="KW-0597">Phosphoprotein</keyword>
<dbReference type="PROSITE" id="PS50109">
    <property type="entry name" value="HIS_KIN"/>
    <property type="match status" value="1"/>
</dbReference>
<dbReference type="Gene3D" id="1.10.287.130">
    <property type="match status" value="1"/>
</dbReference>
<dbReference type="OrthoDB" id="9757990at2"/>
<proteinExistence type="predicted"/>
<evidence type="ECO:0000259" key="14">
    <source>
        <dbReference type="PROSITE" id="PS50109"/>
    </source>
</evidence>
<comment type="catalytic activity">
    <reaction evidence="1">
        <text>ATP + protein L-histidine = ADP + protein N-phospho-L-histidine.</text>
        <dbReference type="EC" id="2.7.13.3"/>
    </reaction>
</comment>
<evidence type="ECO:0000256" key="8">
    <source>
        <dbReference type="ARBA" id="ARBA00022777"/>
    </source>
</evidence>
<dbReference type="SMART" id="SM00388">
    <property type="entry name" value="HisKA"/>
    <property type="match status" value="1"/>
</dbReference>
<evidence type="ECO:0000256" key="12">
    <source>
        <dbReference type="ARBA" id="ARBA00039401"/>
    </source>
</evidence>
<dbReference type="FunFam" id="3.30.565.10:FF:000006">
    <property type="entry name" value="Sensor histidine kinase WalK"/>
    <property type="match status" value="1"/>
</dbReference>
<evidence type="ECO:0000313" key="17">
    <source>
        <dbReference type="Proteomes" id="UP000054537"/>
    </source>
</evidence>
<feature type="transmembrane region" description="Helical" evidence="13">
    <location>
        <begin position="7"/>
        <end position="28"/>
    </location>
</feature>
<evidence type="ECO:0000256" key="4">
    <source>
        <dbReference type="ARBA" id="ARBA00022553"/>
    </source>
</evidence>
<dbReference type="SUPFAM" id="SSF47384">
    <property type="entry name" value="Homodimeric domain of signal transducing histidine kinase"/>
    <property type="match status" value="1"/>
</dbReference>
<evidence type="ECO:0000313" key="16">
    <source>
        <dbReference type="EMBL" id="KHD75303.1"/>
    </source>
</evidence>
<dbReference type="InterPro" id="IPR036097">
    <property type="entry name" value="HisK_dim/P_sf"/>
</dbReference>
<dbReference type="EMBL" id="JRTT01000029">
    <property type="protein sequence ID" value="KHD75303.1"/>
    <property type="molecule type" value="Genomic_DNA"/>
</dbReference>
<dbReference type="InterPro" id="IPR003594">
    <property type="entry name" value="HATPase_dom"/>
</dbReference>
<dbReference type="AlphaFoldDB" id="A0A0A6UJT4"/>
<dbReference type="GO" id="GO:0000155">
    <property type="term" value="F:phosphorelay sensor kinase activity"/>
    <property type="evidence" value="ECO:0007669"/>
    <property type="project" value="InterPro"/>
</dbReference>
<dbReference type="SMART" id="SM00387">
    <property type="entry name" value="HATPase_c"/>
    <property type="match status" value="1"/>
</dbReference>
<dbReference type="InterPro" id="IPR004358">
    <property type="entry name" value="Sig_transdc_His_kin-like_C"/>
</dbReference>
<dbReference type="GO" id="GO:0005886">
    <property type="term" value="C:plasma membrane"/>
    <property type="evidence" value="ECO:0007669"/>
    <property type="project" value="UniProtKB-SubCell"/>
</dbReference>
<dbReference type="GO" id="GO:0000156">
    <property type="term" value="F:phosphorelay response regulator activity"/>
    <property type="evidence" value="ECO:0007669"/>
    <property type="project" value="TreeGrafter"/>
</dbReference>
<feature type="domain" description="Histidine kinase" evidence="14">
    <location>
        <begin position="417"/>
        <end position="634"/>
    </location>
</feature>
<dbReference type="PANTHER" id="PTHR42878">
    <property type="entry name" value="TWO-COMPONENT HISTIDINE KINASE"/>
    <property type="match status" value="1"/>
</dbReference>
<keyword evidence="6 13" id="KW-0812">Transmembrane</keyword>
<evidence type="ECO:0000256" key="3">
    <source>
        <dbReference type="ARBA" id="ARBA00012438"/>
    </source>
</evidence>
<dbReference type="InterPro" id="IPR003660">
    <property type="entry name" value="HAMP_dom"/>
</dbReference>
<evidence type="ECO:0000256" key="7">
    <source>
        <dbReference type="ARBA" id="ARBA00022741"/>
    </source>
</evidence>
<keyword evidence="17" id="KW-1185">Reference proteome</keyword>
<dbReference type="GO" id="GO:0030295">
    <property type="term" value="F:protein kinase activator activity"/>
    <property type="evidence" value="ECO:0007669"/>
    <property type="project" value="TreeGrafter"/>
</dbReference>
<dbReference type="Gene3D" id="6.10.340.10">
    <property type="match status" value="1"/>
</dbReference>
<sequence length="643" mass="68552">MRVQRRLNVGFSALFVLFVMLLLVQFGAGSRLRAEHDRWAARAARAELANERVMQGMTDAETGIRGFLLTGDTAFLEPYRTAWATVAAALDEVAASTDDPAAEKLLADQRAAIHRWLDRYAVPIAADQRPAANPLRDAEGKQLFDDLRRVNDALSTALVAEQRAMLDTVAGERRALDIAAALLVTAILAVGYIVARTGRRKLLAPLEQLGTTIRRLAGGDRTARAEPVEAAELSTVVDALNDLAAQTEMLLAAEQARTTRAGLRQAVAAAMQDLSGPAGAGRRIAALIGEAVGATAVHIETVVPGAGPVRVHWPDAAPGLPADLLTDLLAGDPGRPRILDGGAITLAVCADSDCGPGYLYVSRPGSADWTDAEQRLLTGVAQEIERALRQHSLQSHQSRLITELRMLDERKDTFIQTVTHELRTPLTSILGYTEMITDEDAGEGLNPIQKRALNAILRNAHRLQDTIGDLVLLDRPDNGAAVHAETLDLAALAATVRHDLSNAARAKDLDVTFDADEGWVHGDRTQLQRALRKLMDNAIKFTPPGGSVVCRMTADPRAVTVSVTDTGIGIPAEDVAGLFTPFHRAGNAMDQAVQGPGLGLAIVRDIVRDHGGTIAVQSVVGRGSTFTLTLPAVPVPARSPAPV</sequence>
<dbReference type="Pfam" id="PF02518">
    <property type="entry name" value="HATPase_c"/>
    <property type="match status" value="1"/>
</dbReference>
<gene>
    <name evidence="16" type="ORF">MB27_23910</name>
</gene>
<dbReference type="InterPro" id="IPR050351">
    <property type="entry name" value="BphY/WalK/GraS-like"/>
</dbReference>
<comment type="caution">
    <text evidence="16">The sequence shown here is derived from an EMBL/GenBank/DDBJ whole genome shotgun (WGS) entry which is preliminary data.</text>
</comment>
<dbReference type="Gene3D" id="3.30.565.10">
    <property type="entry name" value="Histidine kinase-like ATPase, C-terminal domain"/>
    <property type="match status" value="1"/>
</dbReference>
<dbReference type="PANTHER" id="PTHR42878:SF7">
    <property type="entry name" value="SENSOR HISTIDINE KINASE GLRK"/>
    <property type="match status" value="1"/>
</dbReference>
<evidence type="ECO:0000256" key="13">
    <source>
        <dbReference type="SAM" id="Phobius"/>
    </source>
</evidence>
<accession>A0A0A6UJT4</accession>
<dbReference type="EC" id="2.7.13.3" evidence="3"/>
<evidence type="ECO:0000256" key="9">
    <source>
        <dbReference type="ARBA" id="ARBA00022840"/>
    </source>
</evidence>
<dbReference type="SUPFAM" id="SSF160904">
    <property type="entry name" value="Jann2411-like"/>
    <property type="match status" value="1"/>
</dbReference>
<reference evidence="16 17" key="1">
    <citation type="submission" date="2014-10" db="EMBL/GenBank/DDBJ databases">
        <title>Draft genome sequence of Actinoplanes utahensis NRRL 12052.</title>
        <authorList>
            <person name="Velasco-Bucheli B."/>
            <person name="del Cerro C."/>
            <person name="Hormigo D."/>
            <person name="Garcia J.L."/>
            <person name="Acebal C."/>
            <person name="Arroyo M."/>
            <person name="de la Mata I."/>
        </authorList>
    </citation>
    <scope>NUCLEOTIDE SEQUENCE [LARGE SCALE GENOMIC DNA]</scope>
    <source>
        <strain evidence="16 17">NRRL 12052</strain>
    </source>
</reference>
<dbReference type="RefSeq" id="WP_043527822.1">
    <property type="nucleotide sequence ID" value="NZ_BAABKU010000004.1"/>
</dbReference>
<keyword evidence="13" id="KW-0472">Membrane</keyword>
<evidence type="ECO:0000256" key="6">
    <source>
        <dbReference type="ARBA" id="ARBA00022692"/>
    </source>
</evidence>
<name>A0A0A6UJT4_ACTUT</name>
<keyword evidence="5" id="KW-0808">Transferase</keyword>
<dbReference type="InterPro" id="IPR003661">
    <property type="entry name" value="HisK_dim/P_dom"/>
</dbReference>
<dbReference type="PRINTS" id="PR00344">
    <property type="entry name" value="BCTRLSENSOR"/>
</dbReference>
<dbReference type="Pfam" id="PF00512">
    <property type="entry name" value="HisKA"/>
    <property type="match status" value="1"/>
</dbReference>
<dbReference type="InterPro" id="IPR007891">
    <property type="entry name" value="CHASE3"/>
</dbReference>
<evidence type="ECO:0000256" key="2">
    <source>
        <dbReference type="ARBA" id="ARBA00004236"/>
    </source>
</evidence>
<keyword evidence="10 13" id="KW-1133">Transmembrane helix</keyword>
<evidence type="ECO:0000256" key="1">
    <source>
        <dbReference type="ARBA" id="ARBA00000085"/>
    </source>
</evidence>
<dbReference type="Pfam" id="PF05227">
    <property type="entry name" value="CHASE3"/>
    <property type="match status" value="1"/>
</dbReference>
<organism evidence="16 17">
    <name type="scientific">Actinoplanes utahensis</name>
    <dbReference type="NCBI Taxonomy" id="1869"/>
    <lineage>
        <taxon>Bacteria</taxon>
        <taxon>Bacillati</taxon>
        <taxon>Actinomycetota</taxon>
        <taxon>Actinomycetes</taxon>
        <taxon>Micromonosporales</taxon>
        <taxon>Micromonosporaceae</taxon>
        <taxon>Actinoplanes</taxon>
    </lineage>
</organism>
<evidence type="ECO:0000259" key="15">
    <source>
        <dbReference type="PROSITE" id="PS50885"/>
    </source>
</evidence>
<dbReference type="CDD" id="cd00075">
    <property type="entry name" value="HATPase"/>
    <property type="match status" value="1"/>
</dbReference>
<keyword evidence="7" id="KW-0547">Nucleotide-binding</keyword>
<dbReference type="Pfam" id="PF00672">
    <property type="entry name" value="HAMP"/>
    <property type="match status" value="1"/>
</dbReference>
<dbReference type="CDD" id="cd00082">
    <property type="entry name" value="HisKA"/>
    <property type="match status" value="1"/>
</dbReference>
<dbReference type="GO" id="GO:0007234">
    <property type="term" value="P:osmosensory signaling via phosphorelay pathway"/>
    <property type="evidence" value="ECO:0007669"/>
    <property type="project" value="TreeGrafter"/>
</dbReference>
<dbReference type="InterPro" id="IPR023286">
    <property type="entry name" value="ABATE_dom_sf"/>
</dbReference>
<comment type="subcellular location">
    <subcellularLocation>
        <location evidence="2">Cell membrane</location>
    </subcellularLocation>
</comment>
<dbReference type="InterPro" id="IPR036890">
    <property type="entry name" value="HATPase_C_sf"/>
</dbReference>
<dbReference type="InterPro" id="IPR005467">
    <property type="entry name" value="His_kinase_dom"/>
</dbReference>
<dbReference type="eggNOG" id="COG5002">
    <property type="taxonomic scope" value="Bacteria"/>
</dbReference>
<dbReference type="STRING" id="1869.MB27_23910"/>
<feature type="domain" description="HAMP" evidence="15">
    <location>
        <begin position="200"/>
        <end position="252"/>
    </location>
</feature>
<dbReference type="PROSITE" id="PS50885">
    <property type="entry name" value="HAMP"/>
    <property type="match status" value="1"/>
</dbReference>
<keyword evidence="8 16" id="KW-0418">Kinase</keyword>
<protein>
    <recommendedName>
        <fullName evidence="12">Sensor-like histidine kinase SenX3</fullName>
        <ecNumber evidence="3">2.7.13.3</ecNumber>
    </recommendedName>
</protein>
<keyword evidence="11" id="KW-0902">Two-component regulatory system</keyword>
<evidence type="ECO:0000256" key="10">
    <source>
        <dbReference type="ARBA" id="ARBA00022989"/>
    </source>
</evidence>
<evidence type="ECO:0000256" key="11">
    <source>
        <dbReference type="ARBA" id="ARBA00023012"/>
    </source>
</evidence>